<name>A0A4Y6UV52_SACBS</name>
<keyword evidence="3" id="KW-1185">Reference proteome</keyword>
<reference evidence="2 3" key="1">
    <citation type="submission" date="2019-06" db="EMBL/GenBank/DDBJ databases">
        <title>Saccharibacillus brassicae sp. nov., an endophytic bacterium isolated from Chinese cabbage seeds (Brassica pekinensis).</title>
        <authorList>
            <person name="Jiang L."/>
            <person name="Lee J."/>
            <person name="Kim S.W."/>
        </authorList>
    </citation>
    <scope>NUCLEOTIDE SEQUENCE [LARGE SCALE GENOMIC DNA]</scope>
    <source>
        <strain evidence="3">KCTC 43072 / ATSA2</strain>
    </source>
</reference>
<evidence type="ECO:0000256" key="1">
    <source>
        <dbReference type="SAM" id="Phobius"/>
    </source>
</evidence>
<dbReference type="KEGG" id="saca:FFV09_12500"/>
<keyword evidence="1" id="KW-0812">Transmembrane</keyword>
<accession>A0A4Y6UV52</accession>
<evidence type="ECO:0000313" key="2">
    <source>
        <dbReference type="EMBL" id="QDH21589.1"/>
    </source>
</evidence>
<gene>
    <name evidence="2" type="ORF">FFV09_12500</name>
</gene>
<dbReference type="AlphaFoldDB" id="A0A4Y6UV52"/>
<protein>
    <submittedName>
        <fullName evidence="2">Uncharacterized protein</fullName>
    </submittedName>
</protein>
<dbReference type="Proteomes" id="UP000316968">
    <property type="component" value="Chromosome"/>
</dbReference>
<dbReference type="OrthoDB" id="9760892at2"/>
<dbReference type="RefSeq" id="WP_141448134.1">
    <property type="nucleotide sequence ID" value="NZ_CP041217.1"/>
</dbReference>
<keyword evidence="1" id="KW-1133">Transmembrane helix</keyword>
<sequence length="85" mass="9611">MRTLRSFYLNHLKRKMFNRIVLLYSMAAVVLFAFASGLMYPYRYQHGIPLTTACCVQLVVDKPMQGGDTAARIYGLEVMGMNAAD</sequence>
<keyword evidence="1" id="KW-0472">Membrane</keyword>
<evidence type="ECO:0000313" key="3">
    <source>
        <dbReference type="Proteomes" id="UP000316968"/>
    </source>
</evidence>
<feature type="transmembrane region" description="Helical" evidence="1">
    <location>
        <begin position="21"/>
        <end position="42"/>
    </location>
</feature>
<proteinExistence type="predicted"/>
<organism evidence="2 3">
    <name type="scientific">Saccharibacillus brassicae</name>
    <dbReference type="NCBI Taxonomy" id="2583377"/>
    <lineage>
        <taxon>Bacteria</taxon>
        <taxon>Bacillati</taxon>
        <taxon>Bacillota</taxon>
        <taxon>Bacilli</taxon>
        <taxon>Bacillales</taxon>
        <taxon>Paenibacillaceae</taxon>
        <taxon>Saccharibacillus</taxon>
    </lineage>
</organism>
<dbReference type="EMBL" id="CP041217">
    <property type="protein sequence ID" value="QDH21589.1"/>
    <property type="molecule type" value="Genomic_DNA"/>
</dbReference>